<keyword evidence="6 9" id="KW-1133">Transmembrane helix</keyword>
<gene>
    <name evidence="11" type="ORF">SAMN04490178_102144</name>
</gene>
<feature type="domain" description="MotA/TolQ/ExbB proton channel" evidence="10">
    <location>
        <begin position="69"/>
        <end position="172"/>
    </location>
</feature>
<evidence type="ECO:0000256" key="2">
    <source>
        <dbReference type="ARBA" id="ARBA00022448"/>
    </source>
</evidence>
<sequence>MYLLLLCSLSVAAIAIDRFLFYRRARAGLQPFLTLLPGILREHSLEKLRELFQQERHAAGFLAEAGVSAACEGKDAELALDTSYTIAAMQLRSKLNYVSMVVTMAPLLGLLGTIFGMIDSFSIFNLQAGQPLAITGGIGEALIATATGLCVAIFALLVHTYFSQQLDKLLSDLDLAAAVVLSELKRKKGDKGHAA</sequence>
<keyword evidence="7 9" id="KW-0472">Membrane</keyword>
<name>A0A1H8Q118_9FIRM</name>
<dbReference type="AlphaFoldDB" id="A0A1H8Q118"/>
<comment type="subcellular location">
    <subcellularLocation>
        <location evidence="1">Cell membrane</location>
        <topology evidence="1">Multi-pass membrane protein</topology>
    </subcellularLocation>
    <subcellularLocation>
        <location evidence="8">Membrane</location>
        <topology evidence="8">Multi-pass membrane protein</topology>
    </subcellularLocation>
</comment>
<keyword evidence="2 8" id="KW-0813">Transport</keyword>
<organism evidence="11 12">
    <name type="scientific">Propionispora vibrioides</name>
    <dbReference type="NCBI Taxonomy" id="112903"/>
    <lineage>
        <taxon>Bacteria</taxon>
        <taxon>Bacillati</taxon>
        <taxon>Bacillota</taxon>
        <taxon>Negativicutes</taxon>
        <taxon>Selenomonadales</taxon>
        <taxon>Sporomusaceae</taxon>
        <taxon>Propionispora</taxon>
    </lineage>
</organism>
<dbReference type="Pfam" id="PF01618">
    <property type="entry name" value="MotA_ExbB"/>
    <property type="match status" value="1"/>
</dbReference>
<dbReference type="Proteomes" id="UP000198847">
    <property type="component" value="Unassembled WGS sequence"/>
</dbReference>
<dbReference type="GO" id="GO:0005886">
    <property type="term" value="C:plasma membrane"/>
    <property type="evidence" value="ECO:0007669"/>
    <property type="project" value="UniProtKB-SubCell"/>
</dbReference>
<comment type="similarity">
    <text evidence="8">Belongs to the exbB/tolQ family.</text>
</comment>
<keyword evidence="4 9" id="KW-0812">Transmembrane</keyword>
<feature type="transmembrane region" description="Helical" evidence="9">
    <location>
        <begin position="138"/>
        <end position="162"/>
    </location>
</feature>
<evidence type="ECO:0000256" key="8">
    <source>
        <dbReference type="RuleBase" id="RU004057"/>
    </source>
</evidence>
<reference evidence="11 12" key="1">
    <citation type="submission" date="2016-10" db="EMBL/GenBank/DDBJ databases">
        <authorList>
            <person name="de Groot N.N."/>
        </authorList>
    </citation>
    <scope>NUCLEOTIDE SEQUENCE [LARGE SCALE GENOMIC DNA]</scope>
    <source>
        <strain evidence="11 12">DSM 13305</strain>
    </source>
</reference>
<evidence type="ECO:0000313" key="11">
    <source>
        <dbReference type="EMBL" id="SEO47691.1"/>
    </source>
</evidence>
<accession>A0A1H8Q118</accession>
<dbReference type="PANTHER" id="PTHR30625:SF15">
    <property type="entry name" value="BIOPOLYMER TRANSPORT PROTEIN EXBB"/>
    <property type="match status" value="1"/>
</dbReference>
<keyword evidence="12" id="KW-1185">Reference proteome</keyword>
<evidence type="ECO:0000313" key="12">
    <source>
        <dbReference type="Proteomes" id="UP000198847"/>
    </source>
</evidence>
<feature type="transmembrane region" description="Helical" evidence="9">
    <location>
        <begin position="97"/>
        <end position="118"/>
    </location>
</feature>
<evidence type="ECO:0000256" key="7">
    <source>
        <dbReference type="ARBA" id="ARBA00023136"/>
    </source>
</evidence>
<proteinExistence type="inferred from homology"/>
<evidence type="ECO:0000256" key="5">
    <source>
        <dbReference type="ARBA" id="ARBA00022927"/>
    </source>
</evidence>
<dbReference type="EMBL" id="FODY01000002">
    <property type="protein sequence ID" value="SEO47691.1"/>
    <property type="molecule type" value="Genomic_DNA"/>
</dbReference>
<evidence type="ECO:0000256" key="6">
    <source>
        <dbReference type="ARBA" id="ARBA00022989"/>
    </source>
</evidence>
<dbReference type="PANTHER" id="PTHR30625">
    <property type="entry name" value="PROTEIN TOLQ"/>
    <property type="match status" value="1"/>
</dbReference>
<protein>
    <submittedName>
        <fullName evidence="11">Biopolymer transport protein ExbB</fullName>
    </submittedName>
</protein>
<keyword evidence="3" id="KW-1003">Cell membrane</keyword>
<dbReference type="InterPro" id="IPR050790">
    <property type="entry name" value="ExbB/TolQ_transport"/>
</dbReference>
<keyword evidence="5 8" id="KW-0653">Protein transport</keyword>
<dbReference type="InterPro" id="IPR002898">
    <property type="entry name" value="MotA_ExbB_proton_chnl"/>
</dbReference>
<evidence type="ECO:0000256" key="9">
    <source>
        <dbReference type="SAM" id="Phobius"/>
    </source>
</evidence>
<evidence type="ECO:0000259" key="10">
    <source>
        <dbReference type="Pfam" id="PF01618"/>
    </source>
</evidence>
<dbReference type="OrthoDB" id="4045at2"/>
<dbReference type="STRING" id="112903.SAMN04490178_102144"/>
<dbReference type="GO" id="GO:0017038">
    <property type="term" value="P:protein import"/>
    <property type="evidence" value="ECO:0007669"/>
    <property type="project" value="TreeGrafter"/>
</dbReference>
<evidence type="ECO:0000256" key="3">
    <source>
        <dbReference type="ARBA" id="ARBA00022475"/>
    </source>
</evidence>
<evidence type="ECO:0000256" key="1">
    <source>
        <dbReference type="ARBA" id="ARBA00004651"/>
    </source>
</evidence>
<evidence type="ECO:0000256" key="4">
    <source>
        <dbReference type="ARBA" id="ARBA00022692"/>
    </source>
</evidence>